<dbReference type="RefSeq" id="WP_243740216.1">
    <property type="nucleotide sequence ID" value="NZ_SNYJ01000017.1"/>
</dbReference>
<accession>A0A4R6TTF0</accession>
<dbReference type="PANTHER" id="PTHR30532">
    <property type="entry name" value="IRON III DICITRATE-BINDING PERIPLASMIC PROTEIN"/>
    <property type="match status" value="1"/>
</dbReference>
<dbReference type="InterPro" id="IPR051313">
    <property type="entry name" value="Bact_iron-sidero_bind"/>
</dbReference>
<protein>
    <submittedName>
        <fullName evidence="7">Iron complex transport system substrate-binding protein</fullName>
    </submittedName>
</protein>
<evidence type="ECO:0000256" key="4">
    <source>
        <dbReference type="ARBA" id="ARBA00022729"/>
    </source>
</evidence>
<dbReference type="GO" id="GO:1901678">
    <property type="term" value="P:iron coordination entity transport"/>
    <property type="evidence" value="ECO:0007669"/>
    <property type="project" value="UniProtKB-ARBA"/>
</dbReference>
<feature type="compositionally biased region" description="Low complexity" evidence="5">
    <location>
        <begin position="29"/>
        <end position="50"/>
    </location>
</feature>
<dbReference type="Proteomes" id="UP000295632">
    <property type="component" value="Unassembled WGS sequence"/>
</dbReference>
<dbReference type="GO" id="GO:0005886">
    <property type="term" value="C:plasma membrane"/>
    <property type="evidence" value="ECO:0007669"/>
    <property type="project" value="UniProtKB-SubCell"/>
</dbReference>
<dbReference type="SUPFAM" id="SSF53807">
    <property type="entry name" value="Helical backbone' metal receptor"/>
    <property type="match status" value="1"/>
</dbReference>
<gene>
    <name evidence="7" type="ORF">EV213_11735</name>
</gene>
<evidence type="ECO:0000256" key="1">
    <source>
        <dbReference type="ARBA" id="ARBA00004193"/>
    </source>
</evidence>
<evidence type="ECO:0000256" key="5">
    <source>
        <dbReference type="SAM" id="MobiDB-lite"/>
    </source>
</evidence>
<name>A0A4R6TTF0_9BACI</name>
<evidence type="ECO:0000256" key="3">
    <source>
        <dbReference type="ARBA" id="ARBA00022448"/>
    </source>
</evidence>
<proteinExistence type="inferred from homology"/>
<dbReference type="CDD" id="cd01146">
    <property type="entry name" value="FhuD"/>
    <property type="match status" value="1"/>
</dbReference>
<keyword evidence="4" id="KW-0732">Signal</keyword>
<dbReference type="PANTHER" id="PTHR30532:SF21">
    <property type="entry name" value="SIDEROPHORE-BINDING LIPOPROTEIN YFIY-RELATED"/>
    <property type="match status" value="1"/>
</dbReference>
<keyword evidence="8" id="KW-1185">Reference proteome</keyword>
<dbReference type="Gene3D" id="3.40.50.1980">
    <property type="entry name" value="Nitrogenase molybdenum iron protein domain"/>
    <property type="match status" value="2"/>
</dbReference>
<dbReference type="InterPro" id="IPR002491">
    <property type="entry name" value="ABC_transptr_periplasmic_BD"/>
</dbReference>
<keyword evidence="3" id="KW-0813">Transport</keyword>
<sequence length="344" mass="38376">MHSYRHPILFIVIALFTILLVGCGTTSSDNESTTAAATSESATSESATETVETEETANSEQGASEERVIQHALGETVISGTPKKIVTLYQGANDIAVALDVQPVGIVESWVEPPVYEYLREDLGDVPVVGVENQPNLEEIYKLQPDLIVASRTRHEAIYEQLSQIAPTIVGKDVFDWKDTVDIMGQGLNKQAEAEQLMSDWDARVSDFKEKMGDRLPIEVTITNFRADHARIFYMGYAGLILKDLGFTRPPGHDSDEWGVKLSSKESIPDMNADMIFNFNTEAHTDATQKNYEEWTSHPLWQQLDAVKNNQVEMVGEVYWNSAGGYISANKMLDEIYAIFELEM</sequence>
<dbReference type="Pfam" id="PF01497">
    <property type="entry name" value="Peripla_BP_2"/>
    <property type="match status" value="1"/>
</dbReference>
<comment type="subcellular location">
    <subcellularLocation>
        <location evidence="1">Cell membrane</location>
        <topology evidence="1">Lipid-anchor</topology>
    </subcellularLocation>
</comment>
<dbReference type="PROSITE" id="PS51257">
    <property type="entry name" value="PROKAR_LIPOPROTEIN"/>
    <property type="match status" value="1"/>
</dbReference>
<comment type="similarity">
    <text evidence="2">Belongs to the bacterial solute-binding protein 8 family.</text>
</comment>
<evidence type="ECO:0000313" key="7">
    <source>
        <dbReference type="EMBL" id="TDQ36571.1"/>
    </source>
</evidence>
<comment type="caution">
    <text evidence="7">The sequence shown here is derived from an EMBL/GenBank/DDBJ whole genome shotgun (WGS) entry which is preliminary data.</text>
</comment>
<dbReference type="PROSITE" id="PS50983">
    <property type="entry name" value="FE_B12_PBP"/>
    <property type="match status" value="1"/>
</dbReference>
<evidence type="ECO:0000259" key="6">
    <source>
        <dbReference type="PROSITE" id="PS50983"/>
    </source>
</evidence>
<dbReference type="GO" id="GO:0030288">
    <property type="term" value="C:outer membrane-bounded periplasmic space"/>
    <property type="evidence" value="ECO:0007669"/>
    <property type="project" value="TreeGrafter"/>
</dbReference>
<organism evidence="7 8">
    <name type="scientific">Aureibacillus halotolerans</name>
    <dbReference type="NCBI Taxonomy" id="1508390"/>
    <lineage>
        <taxon>Bacteria</taxon>
        <taxon>Bacillati</taxon>
        <taxon>Bacillota</taxon>
        <taxon>Bacilli</taxon>
        <taxon>Bacillales</taxon>
        <taxon>Bacillaceae</taxon>
        <taxon>Aureibacillus</taxon>
    </lineage>
</organism>
<evidence type="ECO:0000256" key="2">
    <source>
        <dbReference type="ARBA" id="ARBA00008814"/>
    </source>
</evidence>
<evidence type="ECO:0000313" key="8">
    <source>
        <dbReference type="Proteomes" id="UP000295632"/>
    </source>
</evidence>
<dbReference type="EMBL" id="SNYJ01000017">
    <property type="protein sequence ID" value="TDQ36571.1"/>
    <property type="molecule type" value="Genomic_DNA"/>
</dbReference>
<dbReference type="AlphaFoldDB" id="A0A4R6TTF0"/>
<feature type="domain" description="Fe/B12 periplasmic-binding" evidence="6">
    <location>
        <begin position="84"/>
        <end position="344"/>
    </location>
</feature>
<feature type="region of interest" description="Disordered" evidence="5">
    <location>
        <begin position="29"/>
        <end position="64"/>
    </location>
</feature>
<reference evidence="7 8" key="1">
    <citation type="submission" date="2019-03" db="EMBL/GenBank/DDBJ databases">
        <title>Genomic Encyclopedia of Type Strains, Phase IV (KMG-IV): sequencing the most valuable type-strain genomes for metagenomic binning, comparative biology and taxonomic classification.</title>
        <authorList>
            <person name="Goeker M."/>
        </authorList>
    </citation>
    <scope>NUCLEOTIDE SEQUENCE [LARGE SCALE GENOMIC DNA]</scope>
    <source>
        <strain evidence="7 8">DSM 28697</strain>
    </source>
</reference>